<evidence type="ECO:0000313" key="1">
    <source>
        <dbReference type="EMBL" id="VDM19635.1"/>
    </source>
</evidence>
<name>A0A3P7GDK6_WUCBA</name>
<reference evidence="1 2" key="1">
    <citation type="submission" date="2018-11" db="EMBL/GenBank/DDBJ databases">
        <authorList>
            <consortium name="Pathogen Informatics"/>
        </authorList>
    </citation>
    <scope>NUCLEOTIDE SEQUENCE [LARGE SCALE GENOMIC DNA]</scope>
</reference>
<gene>
    <name evidence="1" type="ORF">WBA_LOCUS10699</name>
</gene>
<dbReference type="EMBL" id="UYWW01012206">
    <property type="protein sequence ID" value="VDM19635.1"/>
    <property type="molecule type" value="Genomic_DNA"/>
</dbReference>
<proteinExistence type="predicted"/>
<dbReference type="AlphaFoldDB" id="A0A3P7GDK6"/>
<evidence type="ECO:0000313" key="2">
    <source>
        <dbReference type="Proteomes" id="UP000270924"/>
    </source>
</evidence>
<dbReference type="InParanoid" id="A0A3P7GDK6"/>
<accession>A0A3P7GDK6</accession>
<dbReference type="Proteomes" id="UP000270924">
    <property type="component" value="Unassembled WGS sequence"/>
</dbReference>
<organism evidence="1 2">
    <name type="scientific">Wuchereria bancrofti</name>
    <dbReference type="NCBI Taxonomy" id="6293"/>
    <lineage>
        <taxon>Eukaryota</taxon>
        <taxon>Metazoa</taxon>
        <taxon>Ecdysozoa</taxon>
        <taxon>Nematoda</taxon>
        <taxon>Chromadorea</taxon>
        <taxon>Rhabditida</taxon>
        <taxon>Spirurina</taxon>
        <taxon>Spiruromorpha</taxon>
        <taxon>Filarioidea</taxon>
        <taxon>Onchocercidae</taxon>
        <taxon>Wuchereria</taxon>
    </lineage>
</organism>
<protein>
    <submittedName>
        <fullName evidence="1">Uncharacterized protein</fullName>
    </submittedName>
</protein>
<keyword evidence="2" id="KW-1185">Reference proteome</keyword>
<sequence>MQFPNMQLDDFGDRRADGSTSGVVFPDFTSPPPFIHYPLSQHIYKYSRNWEGIRHHITIFKYDDIAYQSITFATNYFLLTEAALDTDFIAPTTYLLNYINSGYLNKKTSLMVKDPSFFKGIQKAI</sequence>